<dbReference type="UniPathway" id="UPA00059">
    <property type="reaction ID" value="UER00105"/>
</dbReference>
<feature type="binding site" evidence="5">
    <location>
        <position position="132"/>
    </location>
    <ligand>
        <name>(2E)-4-hydroxy-3-methylbut-2-enyl diphosphate</name>
        <dbReference type="ChEBI" id="CHEBI:128753"/>
    </ligand>
</feature>
<feature type="binding site" evidence="5">
    <location>
        <position position="49"/>
    </location>
    <ligand>
        <name>isopentenyl diphosphate</name>
        <dbReference type="ChEBI" id="CHEBI:128769"/>
    </ligand>
</feature>
<feature type="binding site" evidence="5">
    <location>
        <position position="231"/>
    </location>
    <ligand>
        <name>isopentenyl diphosphate</name>
        <dbReference type="ChEBI" id="CHEBI:128769"/>
    </ligand>
</feature>
<evidence type="ECO:0000256" key="5">
    <source>
        <dbReference type="HAMAP-Rule" id="MF_00191"/>
    </source>
</evidence>
<feature type="binding site" evidence="5">
    <location>
        <position position="273"/>
    </location>
    <ligand>
        <name>isopentenyl diphosphate</name>
        <dbReference type="ChEBI" id="CHEBI:128769"/>
    </ligand>
</feature>
<dbReference type="InterPro" id="IPR003451">
    <property type="entry name" value="LytB/IspH"/>
</dbReference>
<keyword evidence="7" id="KW-1185">Reference proteome</keyword>
<dbReference type="RefSeq" id="WP_160958544.1">
    <property type="nucleotide sequence ID" value="NZ_WVUD01000003.1"/>
</dbReference>
<keyword evidence="4 5" id="KW-0411">Iron-sulfur</keyword>
<evidence type="ECO:0000256" key="1">
    <source>
        <dbReference type="ARBA" id="ARBA00022485"/>
    </source>
</evidence>
<reference evidence="6 7" key="1">
    <citation type="submission" date="2020-01" db="EMBL/GenBank/DDBJ databases">
        <title>Genome sequence of Desulfovibrio aerotolerans DSM 16695(T).</title>
        <authorList>
            <person name="Karnachuk O."/>
            <person name="Avakyan M."/>
            <person name="Mardanov A."/>
            <person name="Kadnikov V."/>
            <person name="Ravin N."/>
        </authorList>
    </citation>
    <scope>NUCLEOTIDE SEQUENCE [LARGE SCALE GENOMIC DNA]</scope>
    <source>
        <strain evidence="6 7">DSM 16695</strain>
    </source>
</reference>
<feature type="active site" description="Proton donor" evidence="5">
    <location>
        <position position="134"/>
    </location>
</feature>
<gene>
    <name evidence="5 6" type="primary">ispH</name>
    <name evidence="6" type="ORF">GTA51_02940</name>
</gene>
<comment type="pathway">
    <text evidence="5">Isoprenoid biosynthesis; isopentenyl diphosphate biosynthesis via DXP pathway; isopentenyl diphosphate from 1-deoxy-D-xylulose 5-phosphate: step 6/6.</text>
</comment>
<dbReference type="CDD" id="cd13944">
    <property type="entry name" value="lytB_ispH"/>
    <property type="match status" value="1"/>
</dbReference>
<dbReference type="Gene3D" id="3.40.1010.20">
    <property type="entry name" value="4-hydroxy-3-methylbut-2-enyl diphosphate reductase, catalytic domain"/>
    <property type="match status" value="2"/>
</dbReference>
<proteinExistence type="inferred from homology"/>
<feature type="binding site" evidence="5">
    <location>
        <position position="172"/>
    </location>
    <ligand>
        <name>(2E)-4-hydroxy-3-methylbut-2-enyl diphosphate</name>
        <dbReference type="ChEBI" id="CHEBI:128753"/>
    </ligand>
</feature>
<feature type="binding site" evidence="5">
    <location>
        <position position="273"/>
    </location>
    <ligand>
        <name>(2E)-4-hydroxy-3-methylbut-2-enyl diphosphate</name>
        <dbReference type="ChEBI" id="CHEBI:128753"/>
    </ligand>
</feature>
<feature type="binding site" evidence="5">
    <location>
        <position position="82"/>
    </location>
    <ligand>
        <name>isopentenyl diphosphate</name>
        <dbReference type="ChEBI" id="CHEBI:128769"/>
    </ligand>
</feature>
<accession>A0A7C9MTS7</accession>
<feature type="binding site" evidence="5">
    <location>
        <position position="132"/>
    </location>
    <ligand>
        <name>isopentenyl diphosphate</name>
        <dbReference type="ChEBI" id="CHEBI:128769"/>
    </ligand>
</feature>
<keyword evidence="3 5" id="KW-0408">Iron</keyword>
<keyword evidence="5" id="KW-0414">Isoprene biosynthesis</keyword>
<comment type="pathway">
    <text evidence="5">Isoprenoid biosynthesis; dimethylallyl diphosphate biosynthesis; dimethylallyl diphosphate from (2E)-4-hydroxy-3-methylbutenyl diphosphate: step 1/1.</text>
</comment>
<dbReference type="EMBL" id="WVUD01000003">
    <property type="protein sequence ID" value="MYL82094.1"/>
    <property type="molecule type" value="Genomic_DNA"/>
</dbReference>
<dbReference type="AlphaFoldDB" id="A0A7C9MTS7"/>
<comment type="similarity">
    <text evidence="5">Belongs to the IspH family.</text>
</comment>
<comment type="function">
    <text evidence="5">Catalyzes the conversion of 1-hydroxy-2-methyl-2-(E)-butenyl 4-diphosphate (HMBPP) into a mixture of isopentenyl diphosphate (IPP) and dimethylallyl diphosphate (DMAPP). Acts in the terminal step of the DOXP/MEP pathway for isoprenoid precursor biosynthesis.</text>
</comment>
<feature type="binding site" evidence="5">
    <location>
        <position position="201"/>
    </location>
    <ligand>
        <name>[4Fe-4S] cluster</name>
        <dbReference type="ChEBI" id="CHEBI:49883"/>
    </ligand>
</feature>
<dbReference type="Proteomes" id="UP000482487">
    <property type="component" value="Unassembled WGS sequence"/>
</dbReference>
<feature type="binding site" evidence="5">
    <location>
        <position position="229"/>
    </location>
    <ligand>
        <name>dimethylallyl diphosphate</name>
        <dbReference type="ChEBI" id="CHEBI:57623"/>
    </ligand>
</feature>
<feature type="binding site" evidence="5">
    <location>
        <position position="49"/>
    </location>
    <ligand>
        <name>dimethylallyl diphosphate</name>
        <dbReference type="ChEBI" id="CHEBI:57623"/>
    </ligand>
</feature>
<comment type="catalytic activity">
    <reaction evidence="5">
        <text>dimethylallyl diphosphate + 2 oxidized [2Fe-2S]-[ferredoxin] + H2O = (2E)-4-hydroxy-3-methylbut-2-enyl diphosphate + 2 reduced [2Fe-2S]-[ferredoxin] + 2 H(+)</text>
        <dbReference type="Rhea" id="RHEA:24825"/>
        <dbReference type="Rhea" id="RHEA-COMP:10000"/>
        <dbReference type="Rhea" id="RHEA-COMP:10001"/>
        <dbReference type="ChEBI" id="CHEBI:15377"/>
        <dbReference type="ChEBI" id="CHEBI:15378"/>
        <dbReference type="ChEBI" id="CHEBI:33737"/>
        <dbReference type="ChEBI" id="CHEBI:33738"/>
        <dbReference type="ChEBI" id="CHEBI:57623"/>
        <dbReference type="ChEBI" id="CHEBI:128753"/>
        <dbReference type="EC" id="1.17.7.4"/>
    </reaction>
</comment>
<comment type="caution">
    <text evidence="6">The sequence shown here is derived from an EMBL/GenBank/DDBJ whole genome shotgun (WGS) entry which is preliminary data.</text>
</comment>
<feature type="binding site" evidence="5">
    <location>
        <position position="229"/>
    </location>
    <ligand>
        <name>(2E)-4-hydroxy-3-methylbut-2-enyl diphosphate</name>
        <dbReference type="ChEBI" id="CHEBI:128753"/>
    </ligand>
</feature>
<dbReference type="PANTHER" id="PTHR30426:SF0">
    <property type="entry name" value="4-HYDROXY-3-METHYLBUT-2-ENYL DIPHOSPHATE REDUCTASE"/>
    <property type="match status" value="1"/>
</dbReference>
<feature type="binding site" evidence="5">
    <location>
        <position position="82"/>
    </location>
    <ligand>
        <name>dimethylallyl diphosphate</name>
        <dbReference type="ChEBI" id="CHEBI:57623"/>
    </ligand>
</feature>
<evidence type="ECO:0000256" key="4">
    <source>
        <dbReference type="ARBA" id="ARBA00023014"/>
    </source>
</evidence>
<dbReference type="HAMAP" id="MF_00191">
    <property type="entry name" value="IspH"/>
    <property type="match status" value="1"/>
</dbReference>
<dbReference type="GO" id="GO:0051745">
    <property type="term" value="F:4-hydroxy-3-methylbut-2-enyl diphosphate reductase activity"/>
    <property type="evidence" value="ECO:0007669"/>
    <property type="project" value="UniProtKB-UniRule"/>
</dbReference>
<dbReference type="OrthoDB" id="9804068at2"/>
<feature type="binding site" evidence="5">
    <location>
        <position position="229"/>
    </location>
    <ligand>
        <name>isopentenyl diphosphate</name>
        <dbReference type="ChEBI" id="CHEBI:128769"/>
    </ligand>
</feature>
<dbReference type="Pfam" id="PF02401">
    <property type="entry name" value="LYTB"/>
    <property type="match status" value="1"/>
</dbReference>
<feature type="binding site" evidence="5">
    <location>
        <position position="231"/>
    </location>
    <ligand>
        <name>(2E)-4-hydroxy-3-methylbut-2-enyl diphosphate</name>
        <dbReference type="ChEBI" id="CHEBI:128753"/>
    </ligand>
</feature>
<feature type="binding site" evidence="5">
    <location>
        <position position="273"/>
    </location>
    <ligand>
        <name>dimethylallyl diphosphate</name>
        <dbReference type="ChEBI" id="CHEBI:57623"/>
    </ligand>
</feature>
<evidence type="ECO:0000256" key="3">
    <source>
        <dbReference type="ARBA" id="ARBA00023004"/>
    </source>
</evidence>
<comment type="catalytic activity">
    <reaction evidence="5">
        <text>isopentenyl diphosphate + 2 oxidized [2Fe-2S]-[ferredoxin] + H2O = (2E)-4-hydroxy-3-methylbut-2-enyl diphosphate + 2 reduced [2Fe-2S]-[ferredoxin] + 2 H(+)</text>
        <dbReference type="Rhea" id="RHEA:24488"/>
        <dbReference type="Rhea" id="RHEA-COMP:10000"/>
        <dbReference type="Rhea" id="RHEA-COMP:10001"/>
        <dbReference type="ChEBI" id="CHEBI:15377"/>
        <dbReference type="ChEBI" id="CHEBI:15378"/>
        <dbReference type="ChEBI" id="CHEBI:33737"/>
        <dbReference type="ChEBI" id="CHEBI:33738"/>
        <dbReference type="ChEBI" id="CHEBI:128753"/>
        <dbReference type="ChEBI" id="CHEBI:128769"/>
        <dbReference type="EC" id="1.17.7.4"/>
    </reaction>
</comment>
<dbReference type="EC" id="1.17.7.4" evidence="5"/>
<keyword evidence="2 5" id="KW-0479">Metal-binding</keyword>
<evidence type="ECO:0000256" key="2">
    <source>
        <dbReference type="ARBA" id="ARBA00022723"/>
    </source>
</evidence>
<feature type="binding site" evidence="5">
    <location>
        <position position="104"/>
    </location>
    <ligand>
        <name>[4Fe-4S] cluster</name>
        <dbReference type="ChEBI" id="CHEBI:49883"/>
    </ligand>
</feature>
<dbReference type="UniPathway" id="UPA00056">
    <property type="reaction ID" value="UER00097"/>
</dbReference>
<feature type="binding site" evidence="5">
    <location>
        <position position="231"/>
    </location>
    <ligand>
        <name>dimethylallyl diphosphate</name>
        <dbReference type="ChEBI" id="CHEBI:57623"/>
    </ligand>
</feature>
<dbReference type="GO" id="GO:0046872">
    <property type="term" value="F:metal ion binding"/>
    <property type="evidence" value="ECO:0007669"/>
    <property type="project" value="UniProtKB-KW"/>
</dbReference>
<keyword evidence="1 5" id="KW-0004">4Fe-4S</keyword>
<feature type="binding site" evidence="5">
    <location>
        <position position="82"/>
    </location>
    <ligand>
        <name>(2E)-4-hydroxy-3-methylbut-2-enyl diphosphate</name>
        <dbReference type="ChEBI" id="CHEBI:128753"/>
    </ligand>
</feature>
<protein>
    <recommendedName>
        <fullName evidence="5">4-hydroxy-3-methylbut-2-enyl diphosphate reductase</fullName>
        <shortName evidence="5">HMBPP reductase</shortName>
        <ecNumber evidence="5">1.17.7.4</ecNumber>
    </recommendedName>
</protein>
<dbReference type="NCBIfam" id="TIGR00216">
    <property type="entry name" value="ispH_lytB"/>
    <property type="match status" value="1"/>
</dbReference>
<keyword evidence="5 6" id="KW-0560">Oxidoreductase</keyword>
<comment type="cofactor">
    <cofactor evidence="5">
        <name>[4Fe-4S] cluster</name>
        <dbReference type="ChEBI" id="CHEBI:49883"/>
    </cofactor>
    <text evidence="5">Binds 1 [4Fe-4S] cluster per subunit.</text>
</comment>
<evidence type="ECO:0000313" key="6">
    <source>
        <dbReference type="EMBL" id="MYL82094.1"/>
    </source>
</evidence>
<name>A0A7C9MTS7_9BACT</name>
<feature type="binding site" evidence="5">
    <location>
        <position position="132"/>
    </location>
    <ligand>
        <name>dimethylallyl diphosphate</name>
        <dbReference type="ChEBI" id="CHEBI:57623"/>
    </ligand>
</feature>
<feature type="binding site" evidence="5">
    <location>
        <position position="49"/>
    </location>
    <ligand>
        <name>(2E)-4-hydroxy-3-methylbut-2-enyl diphosphate</name>
        <dbReference type="ChEBI" id="CHEBI:128753"/>
    </ligand>
</feature>
<sequence>MKLMRAKTAGFCMGVDLALKKLAALIETPGGARAGETSRTIVTFGPIIHNPQVLEEYAAKGVHVIDTPEAIPASATVVIRAHGIPEPTRQAIAARGAEIIDATCPKVKKAQTLIFAQARHGKVLLLFGEEDHPEVKGLLSYATAGACVFNSMDELDELSLPHGPTYFLAAQTTQDEQEFLRIRDYLKNRFGSELTVLATICNATMNRQQEAMDLAAAVDFLVVIGGRESGNTRRLAQVARTAGTPCVHVETADELSPGMFADYHTIGLTAGASTPKKIIDRIQQVLESY</sequence>
<comment type="caution">
    <text evidence="5">Lacks conserved residue(s) required for the propagation of feature annotation.</text>
</comment>
<dbReference type="Gene3D" id="3.40.50.11270">
    <property type="match status" value="1"/>
</dbReference>
<dbReference type="GO" id="GO:0016114">
    <property type="term" value="P:terpenoid biosynthetic process"/>
    <property type="evidence" value="ECO:0007669"/>
    <property type="project" value="UniProtKB-UniRule"/>
</dbReference>
<dbReference type="PANTHER" id="PTHR30426">
    <property type="entry name" value="4-HYDROXY-3-METHYLBUT-2-ENYL DIPHOSPHATE REDUCTASE"/>
    <property type="match status" value="1"/>
</dbReference>
<dbReference type="GO" id="GO:0050992">
    <property type="term" value="P:dimethylallyl diphosphate biosynthetic process"/>
    <property type="evidence" value="ECO:0007669"/>
    <property type="project" value="UniProtKB-UniRule"/>
</dbReference>
<organism evidence="6 7">
    <name type="scientific">Solidesulfovibrio aerotolerans</name>
    <dbReference type="NCBI Taxonomy" id="295255"/>
    <lineage>
        <taxon>Bacteria</taxon>
        <taxon>Pseudomonadati</taxon>
        <taxon>Thermodesulfobacteriota</taxon>
        <taxon>Desulfovibrionia</taxon>
        <taxon>Desulfovibrionales</taxon>
        <taxon>Desulfovibrionaceae</taxon>
        <taxon>Solidesulfovibrio</taxon>
    </lineage>
</organism>
<evidence type="ECO:0000313" key="7">
    <source>
        <dbReference type="Proteomes" id="UP000482487"/>
    </source>
</evidence>
<feature type="binding site" evidence="5">
    <location>
        <position position="12"/>
    </location>
    <ligand>
        <name>[4Fe-4S] cluster</name>
        <dbReference type="ChEBI" id="CHEBI:49883"/>
    </ligand>
</feature>
<dbReference type="GO" id="GO:0019288">
    <property type="term" value="P:isopentenyl diphosphate biosynthetic process, methylerythritol 4-phosphate pathway"/>
    <property type="evidence" value="ECO:0007669"/>
    <property type="project" value="UniProtKB-UniRule"/>
</dbReference>
<dbReference type="GO" id="GO:0051539">
    <property type="term" value="F:4 iron, 4 sulfur cluster binding"/>
    <property type="evidence" value="ECO:0007669"/>
    <property type="project" value="UniProtKB-UniRule"/>
</dbReference>